<keyword evidence="3" id="KW-1185">Reference proteome</keyword>
<feature type="compositionally biased region" description="Basic and acidic residues" evidence="1">
    <location>
        <begin position="32"/>
        <end position="115"/>
    </location>
</feature>
<sequence>MSPFSVPAASAPSPEPGPFGSAGRVRRRRIRDRAARDAAARGRRERVARQRAGRDRAPGGRAVRDRAGRTGRGRDLADEERAHQRHERHDGRRLLIRQRHPEHQPQRDGRLREAQHGGLDGRAAVPVPGRERRPHAQPRRRDRVDRGHLGHGERQEERRHHLHARAQQAEDECRLPSEDLHSPSLE</sequence>
<proteinExistence type="predicted"/>
<evidence type="ECO:0000256" key="1">
    <source>
        <dbReference type="SAM" id="MobiDB-lite"/>
    </source>
</evidence>
<reference evidence="2 3" key="1">
    <citation type="submission" date="2019-05" db="EMBL/GenBank/DDBJ databases">
        <title>Draft genome sequence of Nonomuraea zeae DSM 100528.</title>
        <authorList>
            <person name="Saricaoglu S."/>
            <person name="Isik K."/>
        </authorList>
    </citation>
    <scope>NUCLEOTIDE SEQUENCE [LARGE SCALE GENOMIC DNA]</scope>
    <source>
        <strain evidence="2 3">DSM 100528</strain>
    </source>
</reference>
<organism evidence="2 3">
    <name type="scientific">Nonomuraea zeae</name>
    <dbReference type="NCBI Taxonomy" id="1642303"/>
    <lineage>
        <taxon>Bacteria</taxon>
        <taxon>Bacillati</taxon>
        <taxon>Actinomycetota</taxon>
        <taxon>Actinomycetes</taxon>
        <taxon>Streptosporangiales</taxon>
        <taxon>Streptosporangiaceae</taxon>
        <taxon>Nonomuraea</taxon>
    </lineage>
</organism>
<name>A0A5S4F206_9ACTN</name>
<gene>
    <name evidence="2" type="ORF">ETD85_61005</name>
</gene>
<feature type="compositionally biased region" description="Basic residues" evidence="1">
    <location>
        <begin position="132"/>
        <end position="141"/>
    </location>
</feature>
<protein>
    <submittedName>
        <fullName evidence="2">Uncharacterized protein</fullName>
    </submittedName>
</protein>
<feature type="compositionally biased region" description="Basic and acidic residues" evidence="1">
    <location>
        <begin position="142"/>
        <end position="159"/>
    </location>
</feature>
<feature type="compositionally biased region" description="Low complexity" evidence="1">
    <location>
        <begin position="1"/>
        <end position="23"/>
    </location>
</feature>
<evidence type="ECO:0000313" key="3">
    <source>
        <dbReference type="Proteomes" id="UP000306628"/>
    </source>
</evidence>
<feature type="region of interest" description="Disordered" evidence="1">
    <location>
        <begin position="1"/>
        <end position="186"/>
    </location>
</feature>
<comment type="caution">
    <text evidence="2">The sequence shown here is derived from an EMBL/GenBank/DDBJ whole genome shotgun (WGS) entry which is preliminary data.</text>
</comment>
<accession>A0A5S4F206</accession>
<dbReference type="Proteomes" id="UP000306628">
    <property type="component" value="Unassembled WGS sequence"/>
</dbReference>
<evidence type="ECO:0000313" key="2">
    <source>
        <dbReference type="EMBL" id="TMR09899.1"/>
    </source>
</evidence>
<dbReference type="AlphaFoldDB" id="A0A5S4F206"/>
<dbReference type="EMBL" id="VCKX01000554">
    <property type="protein sequence ID" value="TMR09899.1"/>
    <property type="molecule type" value="Genomic_DNA"/>
</dbReference>
<feature type="compositionally biased region" description="Basic and acidic residues" evidence="1">
    <location>
        <begin position="171"/>
        <end position="186"/>
    </location>
</feature>